<comment type="caution">
    <text evidence="1">The sequence shown here is derived from an EMBL/GenBank/DDBJ whole genome shotgun (WGS) entry which is preliminary data.</text>
</comment>
<accession>A0A395WBQ4</accession>
<sequence length="66" mass="7423">MCAKKTLSCFTQCSMNIVCKVLVYSDKSIAWQSLTNSHYQVLEVEIVRLDLSVGQGVVKIEIENEV</sequence>
<dbReference type="EMBL" id="QRYQ01000013">
    <property type="protein sequence ID" value="RGU91052.1"/>
    <property type="molecule type" value="Genomic_DNA"/>
</dbReference>
<evidence type="ECO:0000313" key="1">
    <source>
        <dbReference type="EMBL" id="RGU91052.1"/>
    </source>
</evidence>
<dbReference type="Proteomes" id="UP000265489">
    <property type="component" value="Unassembled WGS sequence"/>
</dbReference>
<evidence type="ECO:0000313" key="2">
    <source>
        <dbReference type="Proteomes" id="UP000265489"/>
    </source>
</evidence>
<protein>
    <submittedName>
        <fullName evidence="1">Uncharacterized protein</fullName>
    </submittedName>
</protein>
<dbReference type="AlphaFoldDB" id="A0A395WBQ4"/>
<organism evidence="1 2">
    <name type="scientific">Holdemanella biformis</name>
    <dbReference type="NCBI Taxonomy" id="1735"/>
    <lineage>
        <taxon>Bacteria</taxon>
        <taxon>Bacillati</taxon>
        <taxon>Bacillota</taxon>
        <taxon>Erysipelotrichia</taxon>
        <taxon>Erysipelotrichales</taxon>
        <taxon>Erysipelotrichaceae</taxon>
        <taxon>Holdemanella</taxon>
    </lineage>
</organism>
<proteinExistence type="predicted"/>
<name>A0A395WBQ4_9FIRM</name>
<gene>
    <name evidence="1" type="ORF">DWW32_07665</name>
</gene>
<reference evidence="1 2" key="1">
    <citation type="submission" date="2018-08" db="EMBL/GenBank/DDBJ databases">
        <title>A genome reference for cultivated species of the human gut microbiota.</title>
        <authorList>
            <person name="Zou Y."/>
            <person name="Xue W."/>
            <person name="Luo G."/>
        </authorList>
    </citation>
    <scope>NUCLEOTIDE SEQUENCE [LARGE SCALE GENOMIC DNA]</scope>
    <source>
        <strain evidence="1 2">AF15-20</strain>
    </source>
</reference>